<feature type="binding site" evidence="3">
    <location>
        <position position="98"/>
    </location>
    <ligand>
        <name>a divalent metal cation</name>
        <dbReference type="ChEBI" id="CHEBI:60240"/>
        <label>1</label>
    </ligand>
</feature>
<dbReference type="EMBL" id="AMSD01000001">
    <property type="protein sequence ID" value="EPE37669.1"/>
    <property type="molecule type" value="Genomic_DNA"/>
</dbReference>
<dbReference type="PANTHER" id="PTHR13799">
    <property type="entry name" value="NGG1 INTERACTING FACTOR 3"/>
    <property type="match status" value="1"/>
</dbReference>
<proteinExistence type="inferred from homology"/>
<dbReference type="InterPro" id="IPR002678">
    <property type="entry name" value="DUF34/NIF3"/>
</dbReference>
<dbReference type="Pfam" id="PF01784">
    <property type="entry name" value="DUF34_NIF3"/>
    <property type="match status" value="1"/>
</dbReference>
<feature type="binding site" evidence="3">
    <location>
        <position position="60"/>
    </location>
    <ligand>
        <name>a divalent metal cation</name>
        <dbReference type="ChEBI" id="CHEBI:60240"/>
        <label>1</label>
    </ligand>
</feature>
<feature type="binding site" evidence="3">
    <location>
        <position position="218"/>
    </location>
    <ligand>
        <name>a divalent metal cation</name>
        <dbReference type="ChEBI" id="CHEBI:60240"/>
        <label>1</label>
    </ligand>
</feature>
<keyword evidence="5" id="KW-1185">Reference proteome</keyword>
<evidence type="ECO:0000313" key="4">
    <source>
        <dbReference type="EMBL" id="EPE37669.1"/>
    </source>
</evidence>
<reference evidence="4 5" key="1">
    <citation type="journal article" date="2014" name="Environ. Microbiol.">
        <title>Genomic signatures of obligate host dependence in the luminous bacterial symbiont of a vertebrate.</title>
        <authorList>
            <person name="Hendry T.A."/>
            <person name="de Wet J.R."/>
            <person name="Dunlap P.V."/>
        </authorList>
    </citation>
    <scope>NUCLEOTIDE SEQUENCE [LARGE SCALE GENOMIC DNA]</scope>
    <source>
        <strain evidence="4 5">Akat1</strain>
    </source>
</reference>
<dbReference type="GO" id="GO:0005737">
    <property type="term" value="C:cytoplasm"/>
    <property type="evidence" value="ECO:0007669"/>
    <property type="project" value="TreeGrafter"/>
</dbReference>
<dbReference type="PANTHER" id="PTHR13799:SF14">
    <property type="entry name" value="GTP CYCLOHYDROLASE 1 TYPE 2 HOMOLOG"/>
    <property type="match status" value="1"/>
</dbReference>
<comment type="similarity">
    <text evidence="1">Belongs to the GTP cyclohydrolase I type 2/NIF3 family.</text>
</comment>
<accession>S3DKL6</accession>
<protein>
    <submittedName>
        <fullName evidence="4">NIF3</fullName>
    </submittedName>
</protein>
<dbReference type="NCBIfam" id="TIGR00486">
    <property type="entry name" value="YbgI_SA1388"/>
    <property type="match status" value="1"/>
</dbReference>
<dbReference type="InterPro" id="IPR036069">
    <property type="entry name" value="DUF34/NIF3_sf"/>
</dbReference>
<gene>
    <name evidence="4" type="ORF">O1U_0124</name>
</gene>
<evidence type="ECO:0000256" key="1">
    <source>
        <dbReference type="ARBA" id="ARBA00006964"/>
    </source>
</evidence>
<name>S3DKL6_9GAMM</name>
<dbReference type="PATRIC" id="fig|1236703.3.peg.110"/>
<comment type="caution">
    <text evidence="4">The sequence shown here is derived from an EMBL/GenBank/DDBJ whole genome shotgun (WGS) entry which is preliminary data.</text>
</comment>
<dbReference type="SUPFAM" id="SSF102705">
    <property type="entry name" value="NIF3 (NGG1p interacting factor 3)-like"/>
    <property type="match status" value="1"/>
</dbReference>
<dbReference type="Gene3D" id="3.40.1390.30">
    <property type="entry name" value="NIF3 (NGG1p interacting factor 3)-like"/>
    <property type="match status" value="2"/>
</dbReference>
<dbReference type="Proteomes" id="UP000053688">
    <property type="component" value="Unassembled WGS sequence"/>
</dbReference>
<dbReference type="STRING" id="28176.CF66_2307"/>
<feature type="binding site" evidence="3">
    <location>
        <position position="61"/>
    </location>
    <ligand>
        <name>a divalent metal cation</name>
        <dbReference type="ChEBI" id="CHEBI:60240"/>
        <label>1</label>
    </ligand>
</feature>
<sequence length="250" mass="28353">MILEKILNEKLSSNVIQDYSPNGMQIEGKTEIQRIVTGVTASQELIDRSINYNADALLVHHGYFWKGELEPIKGIKGKRIRTLIKHDINLYSYHLPLDIHPTLGNNVELARLLDIEIQSALEGNTSSLFMFGKFKQSIMPSILFDKIARVLNRIPLHIHPNNMNNKLIQTVGWSTGAGQDYIEKASQYNLDAFISGEISERTSHLARELNIHYFCAGHHATERYGIKALGNWLASRYNLDVQFIDVDNPA</sequence>
<evidence type="ECO:0000313" key="5">
    <source>
        <dbReference type="Proteomes" id="UP000053688"/>
    </source>
</evidence>
<organism evidence="4 5">
    <name type="scientific">Candidatus Photodesmus katoptron Akat1</name>
    <dbReference type="NCBI Taxonomy" id="1236703"/>
    <lineage>
        <taxon>Bacteria</taxon>
        <taxon>Pseudomonadati</taxon>
        <taxon>Pseudomonadota</taxon>
        <taxon>Gammaproteobacteria</taxon>
        <taxon>Vibrionales</taxon>
        <taxon>Vibrionaceae</taxon>
        <taxon>Candidatus Photodesmus</taxon>
    </lineage>
</organism>
<dbReference type="AlphaFoldDB" id="S3DKL6"/>
<keyword evidence="2 3" id="KW-0479">Metal-binding</keyword>
<evidence type="ECO:0000256" key="3">
    <source>
        <dbReference type="PIRSR" id="PIRSR602678-1"/>
    </source>
</evidence>
<dbReference type="eggNOG" id="COG0327">
    <property type="taxonomic scope" value="Bacteria"/>
</dbReference>
<feature type="binding site" evidence="3">
    <location>
        <position position="222"/>
    </location>
    <ligand>
        <name>a divalent metal cation</name>
        <dbReference type="ChEBI" id="CHEBI:60240"/>
        <label>1</label>
    </ligand>
</feature>
<evidence type="ECO:0000256" key="2">
    <source>
        <dbReference type="ARBA" id="ARBA00022723"/>
    </source>
</evidence>
<dbReference type="GO" id="GO:0046872">
    <property type="term" value="F:metal ion binding"/>
    <property type="evidence" value="ECO:0007669"/>
    <property type="project" value="UniProtKB-KW"/>
</dbReference>